<proteinExistence type="predicted"/>
<evidence type="ECO:0000313" key="3">
    <source>
        <dbReference type="Proteomes" id="UP000178606"/>
    </source>
</evidence>
<accession>A0A1F6C7T9</accession>
<protein>
    <recommendedName>
        <fullName evidence="1">Methyltransferase domain-containing protein</fullName>
    </recommendedName>
</protein>
<dbReference type="InterPro" id="IPR041698">
    <property type="entry name" value="Methyltransf_25"/>
</dbReference>
<name>A0A1F6C7T9_HANXR</name>
<organism evidence="2 3">
    <name type="scientific">Handelsmanbacteria sp. (strain RIFCSPLOWO2_12_FULL_64_10)</name>
    <dbReference type="NCBI Taxonomy" id="1817868"/>
    <lineage>
        <taxon>Bacteria</taxon>
        <taxon>Candidatus Handelsmaniibacteriota</taxon>
    </lineage>
</organism>
<sequence>MFNSTFDIRHSTFLNVSRVARRGAFLGGITSEVRSRAAALLRQATGTAIDVGCGNALLFAEVGSGTALRRVGLDGDLALLREARGVLADNGASGARLVRGDAFRLPFRAGAADEVLLLNTLVNLPSNDLSEGLLRALMEVCRPGGRLIFDIRNGWNPILRMRYALHNLSTDFTTRTHRLARIRRLCAANGFEVVRAEPVGPRWMAWAYLIEAVKRET</sequence>
<dbReference type="EMBL" id="MFKF01000382">
    <property type="protein sequence ID" value="OGG45225.1"/>
    <property type="molecule type" value="Genomic_DNA"/>
</dbReference>
<evidence type="ECO:0000259" key="1">
    <source>
        <dbReference type="Pfam" id="PF13649"/>
    </source>
</evidence>
<dbReference type="AlphaFoldDB" id="A0A1F6C7T9"/>
<reference evidence="2 3" key="1">
    <citation type="journal article" date="2016" name="Nat. Commun.">
        <title>Thousands of microbial genomes shed light on interconnected biogeochemical processes in an aquifer system.</title>
        <authorList>
            <person name="Anantharaman K."/>
            <person name="Brown C.T."/>
            <person name="Hug L.A."/>
            <person name="Sharon I."/>
            <person name="Castelle C.J."/>
            <person name="Probst A.J."/>
            <person name="Thomas B.C."/>
            <person name="Singh A."/>
            <person name="Wilkins M.J."/>
            <person name="Karaoz U."/>
            <person name="Brodie E.L."/>
            <person name="Williams K.H."/>
            <person name="Hubbard S.S."/>
            <person name="Banfield J.F."/>
        </authorList>
    </citation>
    <scope>NUCLEOTIDE SEQUENCE [LARGE SCALE GENOMIC DNA]</scope>
    <source>
        <strain evidence="3">RIFCSPLOWO2_12_FULL_64_10</strain>
    </source>
</reference>
<dbReference type="Proteomes" id="UP000178606">
    <property type="component" value="Unassembled WGS sequence"/>
</dbReference>
<dbReference type="CDD" id="cd02440">
    <property type="entry name" value="AdoMet_MTases"/>
    <property type="match status" value="1"/>
</dbReference>
<dbReference type="GO" id="GO:0008757">
    <property type="term" value="F:S-adenosylmethionine-dependent methyltransferase activity"/>
    <property type="evidence" value="ECO:0007669"/>
    <property type="project" value="InterPro"/>
</dbReference>
<comment type="caution">
    <text evidence="2">The sequence shown here is derived from an EMBL/GenBank/DDBJ whole genome shotgun (WGS) entry which is preliminary data.</text>
</comment>
<dbReference type="Gene3D" id="3.40.50.150">
    <property type="entry name" value="Vaccinia Virus protein VP39"/>
    <property type="match status" value="1"/>
</dbReference>
<evidence type="ECO:0000313" key="2">
    <source>
        <dbReference type="EMBL" id="OGG45225.1"/>
    </source>
</evidence>
<dbReference type="InterPro" id="IPR029063">
    <property type="entry name" value="SAM-dependent_MTases_sf"/>
</dbReference>
<dbReference type="Pfam" id="PF13649">
    <property type="entry name" value="Methyltransf_25"/>
    <property type="match status" value="1"/>
</dbReference>
<feature type="domain" description="Methyltransferase" evidence="1">
    <location>
        <begin position="49"/>
        <end position="145"/>
    </location>
</feature>
<gene>
    <name evidence="2" type="ORF">A3F84_11045</name>
</gene>
<dbReference type="SUPFAM" id="SSF53335">
    <property type="entry name" value="S-adenosyl-L-methionine-dependent methyltransferases"/>
    <property type="match status" value="1"/>
</dbReference>